<dbReference type="PANTHER" id="PTHR33232">
    <property type="entry name" value="PROTEIN SIEVE ELEMENT OCCLUSION B-LIKE"/>
    <property type="match status" value="1"/>
</dbReference>
<proteinExistence type="predicted"/>
<gene>
    <name evidence="1" type="ORF">KI387_008020</name>
</gene>
<evidence type="ECO:0000313" key="1">
    <source>
        <dbReference type="EMBL" id="KAH9303616.1"/>
    </source>
</evidence>
<dbReference type="GO" id="GO:0010088">
    <property type="term" value="P:phloem development"/>
    <property type="evidence" value="ECO:0007669"/>
    <property type="project" value="InterPro"/>
</dbReference>
<feature type="non-terminal residue" evidence="1">
    <location>
        <position position="345"/>
    </location>
</feature>
<dbReference type="PANTHER" id="PTHR33232:SF20">
    <property type="entry name" value="PROTEIN SIEVE ELEMENT OCCLUSION B-LIKE"/>
    <property type="match status" value="1"/>
</dbReference>
<keyword evidence="2" id="KW-1185">Reference proteome</keyword>
<accession>A0AA38CPR3</accession>
<organism evidence="1 2">
    <name type="scientific">Taxus chinensis</name>
    <name type="common">Chinese yew</name>
    <name type="synonym">Taxus wallichiana var. chinensis</name>
    <dbReference type="NCBI Taxonomy" id="29808"/>
    <lineage>
        <taxon>Eukaryota</taxon>
        <taxon>Viridiplantae</taxon>
        <taxon>Streptophyta</taxon>
        <taxon>Embryophyta</taxon>
        <taxon>Tracheophyta</taxon>
        <taxon>Spermatophyta</taxon>
        <taxon>Pinopsida</taxon>
        <taxon>Pinidae</taxon>
        <taxon>Conifers II</taxon>
        <taxon>Cupressales</taxon>
        <taxon>Taxaceae</taxon>
        <taxon>Taxus</taxon>
    </lineage>
</organism>
<dbReference type="Proteomes" id="UP000824469">
    <property type="component" value="Unassembled WGS sequence"/>
</dbReference>
<protein>
    <submittedName>
        <fullName evidence="1">Uncharacterized protein</fullName>
    </submittedName>
</protein>
<evidence type="ECO:0000313" key="2">
    <source>
        <dbReference type="Proteomes" id="UP000824469"/>
    </source>
</evidence>
<comment type="caution">
    <text evidence="1">The sequence shown here is derived from an EMBL/GenBank/DDBJ whole genome shotgun (WGS) entry which is preliminary data.</text>
</comment>
<dbReference type="AlphaFoldDB" id="A0AA38CPR3"/>
<dbReference type="EMBL" id="JAHRHJ020000008">
    <property type="protein sequence ID" value="KAH9303616.1"/>
    <property type="molecule type" value="Genomic_DNA"/>
</dbReference>
<name>A0AA38CPR3_TAXCH</name>
<reference evidence="1 2" key="1">
    <citation type="journal article" date="2021" name="Nat. Plants">
        <title>The Taxus genome provides insights into paclitaxel biosynthesis.</title>
        <authorList>
            <person name="Xiong X."/>
            <person name="Gou J."/>
            <person name="Liao Q."/>
            <person name="Li Y."/>
            <person name="Zhou Q."/>
            <person name="Bi G."/>
            <person name="Li C."/>
            <person name="Du R."/>
            <person name="Wang X."/>
            <person name="Sun T."/>
            <person name="Guo L."/>
            <person name="Liang H."/>
            <person name="Lu P."/>
            <person name="Wu Y."/>
            <person name="Zhang Z."/>
            <person name="Ro D.K."/>
            <person name="Shang Y."/>
            <person name="Huang S."/>
            <person name="Yan J."/>
        </authorList>
    </citation>
    <scope>NUCLEOTIDE SEQUENCE [LARGE SCALE GENOMIC DNA]</scope>
    <source>
        <strain evidence="1">Ta-2019</strain>
    </source>
</reference>
<dbReference type="InterPro" id="IPR039299">
    <property type="entry name" value="SEOA"/>
</dbReference>
<sequence length="345" mass="39811">WCRKLEGKWMDSLRKIKTLDLVDIVGSKMLVERWAEMEMEEGQEPCHFTVRTGRKEWKNVETVVNKAASKLLSGECLLTDSRGEPFSLSTLSPNTLLLVIVVADEEGRKHFSNGKILRIQCEFFLSNSTLYFDLQKLTESPLQESNVRLLKALFADNEESTTSSIFVRNYTENIAVDQLHGKTVLLLISDMDEHPFQSLKDIYSKVKSSDDVEILSIPIPVDVRGRPRQRLQHQVEELPDSDLAGFEIILRNVPWPVLRNPWSLKTEVYYFFEREWGELNPGRLVVVDPNGKICNKNALPLVDTWEAQVYPFSEENMNQLEQQPLEELLGEYILDGLFENWSKYA</sequence>